<evidence type="ECO:0000256" key="4">
    <source>
        <dbReference type="RuleBase" id="RU362118"/>
    </source>
</evidence>
<dbReference type="Pfam" id="PF01053">
    <property type="entry name" value="Cys_Met_Meta_PP"/>
    <property type="match status" value="1"/>
</dbReference>
<evidence type="ECO:0000256" key="2">
    <source>
        <dbReference type="ARBA" id="ARBA00009077"/>
    </source>
</evidence>
<dbReference type="PIRSF" id="PIRSF001434">
    <property type="entry name" value="CGS"/>
    <property type="match status" value="1"/>
</dbReference>
<dbReference type="EMBL" id="JBCITK010000001">
    <property type="protein sequence ID" value="MEN0644522.1"/>
    <property type="molecule type" value="Genomic_DNA"/>
</dbReference>
<dbReference type="NCBIfam" id="NF005810">
    <property type="entry name" value="PRK07671.1"/>
    <property type="match status" value="1"/>
</dbReference>
<evidence type="ECO:0000313" key="6">
    <source>
        <dbReference type="Proteomes" id="UP001418796"/>
    </source>
</evidence>
<accession>A0ABU9VLK7</accession>
<dbReference type="InterPro" id="IPR015422">
    <property type="entry name" value="PyrdxlP-dep_Trfase_small"/>
</dbReference>
<dbReference type="InterPro" id="IPR054542">
    <property type="entry name" value="Cys_met_metab_PP"/>
</dbReference>
<dbReference type="Gene3D" id="3.40.640.10">
    <property type="entry name" value="Type I PLP-dependent aspartate aminotransferase-like (Major domain)"/>
    <property type="match status" value="1"/>
</dbReference>
<comment type="caution">
    <text evidence="5">The sequence shown here is derived from an EMBL/GenBank/DDBJ whole genome shotgun (WGS) entry which is preliminary data.</text>
</comment>
<proteinExistence type="inferred from homology"/>
<reference evidence="5 6" key="1">
    <citation type="submission" date="2024-03" db="EMBL/GenBank/DDBJ databases">
        <title>Bacilli Hybrid Assemblies.</title>
        <authorList>
            <person name="Kovac J."/>
        </authorList>
    </citation>
    <scope>NUCLEOTIDE SEQUENCE [LARGE SCALE GENOMIC DNA]</scope>
    <source>
        <strain evidence="5 6">FSL R7-0666</strain>
    </source>
</reference>
<dbReference type="Gene3D" id="3.90.1150.10">
    <property type="entry name" value="Aspartate Aminotransferase, domain 1"/>
    <property type="match status" value="1"/>
</dbReference>
<dbReference type="InterPro" id="IPR015421">
    <property type="entry name" value="PyrdxlP-dep_Trfase_major"/>
</dbReference>
<organism evidence="5 6">
    <name type="scientific">Alkalicoccobacillus gibsonii</name>
    <dbReference type="NCBI Taxonomy" id="79881"/>
    <lineage>
        <taxon>Bacteria</taxon>
        <taxon>Bacillati</taxon>
        <taxon>Bacillota</taxon>
        <taxon>Bacilli</taxon>
        <taxon>Bacillales</taxon>
        <taxon>Bacillaceae</taxon>
        <taxon>Alkalicoccobacillus</taxon>
    </lineage>
</organism>
<dbReference type="PANTHER" id="PTHR11808">
    <property type="entry name" value="TRANS-SULFURATION ENZYME FAMILY MEMBER"/>
    <property type="match status" value="1"/>
</dbReference>
<comment type="similarity">
    <text evidence="2 4">Belongs to the trans-sulfuration enzymes family.</text>
</comment>
<dbReference type="InterPro" id="IPR015424">
    <property type="entry name" value="PyrdxlP-dep_Trfase"/>
</dbReference>
<dbReference type="SUPFAM" id="SSF53383">
    <property type="entry name" value="PLP-dependent transferases"/>
    <property type="match status" value="1"/>
</dbReference>
<dbReference type="Proteomes" id="UP001418796">
    <property type="component" value="Unassembled WGS sequence"/>
</dbReference>
<dbReference type="PANTHER" id="PTHR11808:SF15">
    <property type="entry name" value="CYSTATHIONINE GAMMA-LYASE"/>
    <property type="match status" value="1"/>
</dbReference>
<protein>
    <submittedName>
        <fullName evidence="5">Bifunctional cystathionine gamma-lyase/homocysteine desulfhydrase</fullName>
    </submittedName>
</protein>
<dbReference type="InterPro" id="IPR000277">
    <property type="entry name" value="Cys/Met-Metab_PyrdxlP-dep_enz"/>
</dbReference>
<dbReference type="RefSeq" id="WP_343131200.1">
    <property type="nucleotide sequence ID" value="NZ_JBCITK010000001.1"/>
</dbReference>
<gene>
    <name evidence="5" type="ORF">MKY91_15320</name>
</gene>
<keyword evidence="3 4" id="KW-0663">Pyridoxal phosphate</keyword>
<dbReference type="CDD" id="cd00614">
    <property type="entry name" value="CGS_like"/>
    <property type="match status" value="1"/>
</dbReference>
<keyword evidence="6" id="KW-1185">Reference proteome</keyword>
<comment type="cofactor">
    <cofactor evidence="1 4">
        <name>pyridoxal 5'-phosphate</name>
        <dbReference type="ChEBI" id="CHEBI:597326"/>
    </cofactor>
</comment>
<evidence type="ECO:0000313" key="5">
    <source>
        <dbReference type="EMBL" id="MEN0644522.1"/>
    </source>
</evidence>
<dbReference type="PROSITE" id="PS00868">
    <property type="entry name" value="CYS_MET_METAB_PP"/>
    <property type="match status" value="1"/>
</dbReference>
<evidence type="ECO:0000256" key="1">
    <source>
        <dbReference type="ARBA" id="ARBA00001933"/>
    </source>
</evidence>
<sequence>MKKKTKLIHGGTPQDKQTGGVSFPIHLSSTFKQQSVGQFEYEYARTANPTRQALETFIAELEDGVAGFAFSSGMAAITTIFKLFSSGDHLLISNDVYGGTYRLIVQVLVKEGINADFVDTTDLKEVEKAIKPETKAIFLETPTNPLLSITDIRAISKLSKAYSLRTIVDNTFSTPYWQNPLTLGADIVIHSATKYLGGHSDVVAGLAVTSSPELSERVAFLQNSMGAVLGAQDSWLLIRGMRTLGIRMEEIEKTSLQIASFLAQHPSVKQVYYPGLPTHPGHNVHYSQAKGYSGIITFECGDAEKAENLAVSLKYFTLAESLGAIESLISIPARMTHASIPNERRNQLGITDGLVRLSIGLEDPIDLIEDLNGALS</sequence>
<name>A0ABU9VLK7_9BACI</name>
<evidence type="ECO:0000256" key="3">
    <source>
        <dbReference type="ARBA" id="ARBA00022898"/>
    </source>
</evidence>